<organism evidence="2 3">
    <name type="scientific">Microvirga alba</name>
    <dbReference type="NCBI Taxonomy" id="2791025"/>
    <lineage>
        <taxon>Bacteria</taxon>
        <taxon>Pseudomonadati</taxon>
        <taxon>Pseudomonadota</taxon>
        <taxon>Alphaproteobacteria</taxon>
        <taxon>Hyphomicrobiales</taxon>
        <taxon>Methylobacteriaceae</taxon>
        <taxon>Microvirga</taxon>
    </lineage>
</organism>
<dbReference type="InterPro" id="IPR033904">
    <property type="entry name" value="Trans_IPPS_HH"/>
</dbReference>
<dbReference type="SFLD" id="SFLDG01018">
    <property type="entry name" value="Squalene/Phytoene_Synthase_Lik"/>
    <property type="match status" value="1"/>
</dbReference>
<dbReference type="SFLD" id="SFLDS00005">
    <property type="entry name" value="Isoprenoid_Synthase_Type_I"/>
    <property type="match status" value="1"/>
</dbReference>
<gene>
    <name evidence="2" type="primary">hpnD</name>
    <name evidence="2" type="ORF">I2H38_18175</name>
</gene>
<dbReference type="GO" id="GO:0016117">
    <property type="term" value="P:carotenoid biosynthetic process"/>
    <property type="evidence" value="ECO:0007669"/>
    <property type="project" value="InterPro"/>
</dbReference>
<dbReference type="CDD" id="cd00683">
    <property type="entry name" value="Trans_IPPS_HH"/>
    <property type="match status" value="1"/>
</dbReference>
<dbReference type="InterPro" id="IPR019845">
    <property type="entry name" value="Squalene/phytoene_synthase_CS"/>
</dbReference>
<keyword evidence="1 2" id="KW-0808">Transferase</keyword>
<evidence type="ECO:0000313" key="2">
    <source>
        <dbReference type="EMBL" id="MBF9235302.1"/>
    </source>
</evidence>
<name>A0A931BPY5_9HYPH</name>
<dbReference type="PROSITE" id="PS01045">
    <property type="entry name" value="SQUALEN_PHYTOEN_SYN_2"/>
    <property type="match status" value="1"/>
</dbReference>
<keyword evidence="3" id="KW-1185">Reference proteome</keyword>
<dbReference type="Pfam" id="PF00494">
    <property type="entry name" value="SQS_PSY"/>
    <property type="match status" value="1"/>
</dbReference>
<comment type="caution">
    <text evidence="2">The sequence shown here is derived from an EMBL/GenBank/DDBJ whole genome shotgun (WGS) entry which is preliminary data.</text>
</comment>
<dbReference type="AlphaFoldDB" id="A0A931BPY5"/>
<sequence>MITVMANGNGTGPAAGSSFCTAMRILPRIRREAMYAVYAFCRAVDDVADSDEPFVDRIRELESWQAGVDALFNGNAPERLSALVAPVRTFELQRRDFDAIIDGMMMDASGNLRAPDWALLDLYCDRVASAVGRLSVRIFGLDNTHGDALAHHLGRALQLTNILRDLDEDAALSRLYLPKEALVEAGIGHFEPKSVLSNPKLGEACARVAERATIYFSEADRIMADCPRALVRAPRMMAAAYLSILDKLLARGWSPPREPVHADRVRLVGALLRYGLI</sequence>
<dbReference type="Proteomes" id="UP000599312">
    <property type="component" value="Unassembled WGS sequence"/>
</dbReference>
<dbReference type="InterPro" id="IPR002060">
    <property type="entry name" value="Squ/phyt_synthse"/>
</dbReference>
<dbReference type="InterPro" id="IPR044843">
    <property type="entry name" value="Trans_IPPS_bact-type"/>
</dbReference>
<dbReference type="GO" id="GO:0051996">
    <property type="term" value="F:squalene synthase [NAD(P)H] activity"/>
    <property type="evidence" value="ECO:0007669"/>
    <property type="project" value="InterPro"/>
</dbReference>
<accession>A0A931BPY5</accession>
<dbReference type="PANTHER" id="PTHR31480">
    <property type="entry name" value="BIFUNCTIONAL LYCOPENE CYCLASE/PHYTOENE SYNTHASE"/>
    <property type="match status" value="1"/>
</dbReference>
<dbReference type="EMBL" id="JADQDO010000011">
    <property type="protein sequence ID" value="MBF9235302.1"/>
    <property type="molecule type" value="Genomic_DNA"/>
</dbReference>
<dbReference type="SUPFAM" id="SSF48576">
    <property type="entry name" value="Terpenoid synthases"/>
    <property type="match status" value="1"/>
</dbReference>
<dbReference type="InterPro" id="IPR017828">
    <property type="entry name" value="SQ_synth_HpnD-like"/>
</dbReference>
<reference evidence="2" key="1">
    <citation type="submission" date="2020-11" db="EMBL/GenBank/DDBJ databases">
        <authorList>
            <person name="Kim M.K."/>
        </authorList>
    </citation>
    <scope>NUCLEOTIDE SEQUENCE</scope>
    <source>
        <strain evidence="2">BT350</strain>
    </source>
</reference>
<dbReference type="Gene3D" id="1.10.600.10">
    <property type="entry name" value="Farnesyl Diphosphate Synthase"/>
    <property type="match status" value="1"/>
</dbReference>
<evidence type="ECO:0000256" key="1">
    <source>
        <dbReference type="ARBA" id="ARBA00022679"/>
    </source>
</evidence>
<proteinExistence type="predicted"/>
<dbReference type="GO" id="GO:0004311">
    <property type="term" value="F:geranylgeranyl diphosphate synthase activity"/>
    <property type="evidence" value="ECO:0007669"/>
    <property type="project" value="InterPro"/>
</dbReference>
<dbReference type="PROSITE" id="PS01044">
    <property type="entry name" value="SQUALEN_PHYTOEN_SYN_1"/>
    <property type="match status" value="1"/>
</dbReference>
<dbReference type="SFLD" id="SFLDG01212">
    <property type="entry name" value="Phytoene_synthase_like"/>
    <property type="match status" value="1"/>
</dbReference>
<dbReference type="EC" id="2.5.1.103" evidence="2"/>
<evidence type="ECO:0000313" key="3">
    <source>
        <dbReference type="Proteomes" id="UP000599312"/>
    </source>
</evidence>
<dbReference type="InterPro" id="IPR008949">
    <property type="entry name" value="Isoprenoid_synthase_dom_sf"/>
</dbReference>
<dbReference type="NCBIfam" id="TIGR03465">
    <property type="entry name" value="HpnD"/>
    <property type="match status" value="1"/>
</dbReference>
<protein>
    <submittedName>
        <fullName evidence="2">Presqualene diphosphate synthase HpnD</fullName>
        <ecNumber evidence="2">2.5.1.103</ecNumber>
    </submittedName>
</protein>